<evidence type="ECO:0000313" key="3">
    <source>
        <dbReference type="Proteomes" id="UP001307889"/>
    </source>
</evidence>
<evidence type="ECO:0000313" key="2">
    <source>
        <dbReference type="EMBL" id="BES99047.1"/>
    </source>
</evidence>
<dbReference type="EMBL" id="AP028918">
    <property type="protein sequence ID" value="BES99047.1"/>
    <property type="molecule type" value="Genomic_DNA"/>
</dbReference>
<name>A0ABN7B601_9HEMI</name>
<protein>
    <submittedName>
        <fullName evidence="2">Uncharacterized protein</fullName>
    </submittedName>
</protein>
<dbReference type="Proteomes" id="UP001307889">
    <property type="component" value="Chromosome 10"/>
</dbReference>
<accession>A0ABN7B601</accession>
<organism evidence="2 3">
    <name type="scientific">Nesidiocoris tenuis</name>
    <dbReference type="NCBI Taxonomy" id="355587"/>
    <lineage>
        <taxon>Eukaryota</taxon>
        <taxon>Metazoa</taxon>
        <taxon>Ecdysozoa</taxon>
        <taxon>Arthropoda</taxon>
        <taxon>Hexapoda</taxon>
        <taxon>Insecta</taxon>
        <taxon>Pterygota</taxon>
        <taxon>Neoptera</taxon>
        <taxon>Paraneoptera</taxon>
        <taxon>Hemiptera</taxon>
        <taxon>Heteroptera</taxon>
        <taxon>Panheteroptera</taxon>
        <taxon>Cimicomorpha</taxon>
        <taxon>Miridae</taxon>
        <taxon>Dicyphina</taxon>
        <taxon>Nesidiocoris</taxon>
    </lineage>
</organism>
<feature type="compositionally biased region" description="Basic and acidic residues" evidence="1">
    <location>
        <begin position="82"/>
        <end position="93"/>
    </location>
</feature>
<feature type="compositionally biased region" description="Basic residues" evidence="1">
    <location>
        <begin position="112"/>
        <end position="126"/>
    </location>
</feature>
<evidence type="ECO:0000256" key="1">
    <source>
        <dbReference type="SAM" id="MobiDB-lite"/>
    </source>
</evidence>
<gene>
    <name evidence="2" type="ORF">NTJ_11867</name>
</gene>
<keyword evidence="3" id="KW-1185">Reference proteome</keyword>
<feature type="compositionally biased region" description="Basic residues" evidence="1">
    <location>
        <begin position="156"/>
        <end position="171"/>
    </location>
</feature>
<proteinExistence type="predicted"/>
<reference evidence="2 3" key="1">
    <citation type="submission" date="2023-09" db="EMBL/GenBank/DDBJ databases">
        <title>Nesidiocoris tenuis whole genome shotgun sequence.</title>
        <authorList>
            <person name="Shibata T."/>
            <person name="Shimoda M."/>
            <person name="Kobayashi T."/>
            <person name="Uehara T."/>
        </authorList>
    </citation>
    <scope>NUCLEOTIDE SEQUENCE [LARGE SCALE GENOMIC DNA]</scope>
    <source>
        <strain evidence="2 3">Japan</strain>
    </source>
</reference>
<feature type="region of interest" description="Disordered" evidence="1">
    <location>
        <begin position="1"/>
        <end position="197"/>
    </location>
</feature>
<feature type="compositionally biased region" description="Basic and acidic residues" evidence="1">
    <location>
        <begin position="9"/>
        <end position="24"/>
    </location>
</feature>
<feature type="compositionally biased region" description="Basic residues" evidence="1">
    <location>
        <begin position="133"/>
        <end position="147"/>
    </location>
</feature>
<feature type="compositionally biased region" description="Basic and acidic residues" evidence="1">
    <location>
        <begin position="42"/>
        <end position="56"/>
    </location>
</feature>
<sequence length="197" mass="22208">MSFFFGQPDDCKAEEPETSYPREIDENDANRSMLDSNSADDPPPKKDEPAKTKEQQKSNTPDDTPPDVPVSKKRPQSPQVKPKREAYKRKADDATAAPKRARKQTVQFKMSHTVKKTKSSKARARKNSPQPKKSSRKTSAKQKKSSRKNSPQPRKSSVRPKKMPAGIKKRTASNGTQWCTCMKRLPPKFDPKTGGWV</sequence>